<sequence>MRILVEFAWAVAEKVGKKYMWVSLDGEELRIEDLFLKVLAKEAGKEIGEVLYKLFIDREILVIVNGVIAVDPGTKLKDGDKVLIQPVASGG</sequence>
<evidence type="ECO:0008006" key="2">
    <source>
        <dbReference type="Google" id="ProtNLM"/>
    </source>
</evidence>
<comment type="caution">
    <text evidence="1">The sequence shown here is derived from an EMBL/GenBank/DDBJ whole genome shotgun (WGS) entry which is preliminary data.</text>
</comment>
<dbReference type="AlphaFoldDB" id="A0A7C2ZVH4"/>
<evidence type="ECO:0000313" key="1">
    <source>
        <dbReference type="EMBL" id="HEW53305.1"/>
    </source>
</evidence>
<reference evidence="1" key="1">
    <citation type="journal article" date="2020" name="mSystems">
        <title>Genome- and Community-Level Interaction Insights into Carbon Utilization and Element Cycling Functions of Hydrothermarchaeota in Hydrothermal Sediment.</title>
        <authorList>
            <person name="Zhou Z."/>
            <person name="Liu Y."/>
            <person name="Xu W."/>
            <person name="Pan J."/>
            <person name="Luo Z.H."/>
            <person name="Li M."/>
        </authorList>
    </citation>
    <scope>NUCLEOTIDE SEQUENCE [LARGE SCALE GENOMIC DNA]</scope>
    <source>
        <strain evidence="1">SpSt-16</strain>
    </source>
</reference>
<protein>
    <recommendedName>
        <fullName evidence="2">MoaD/ThiS family protein</fullName>
    </recommendedName>
</protein>
<proteinExistence type="predicted"/>
<dbReference type="Gene3D" id="3.10.20.30">
    <property type="match status" value="1"/>
</dbReference>
<name>A0A7C2ZVH4_9CREN</name>
<gene>
    <name evidence="1" type="ORF">ENO77_03970</name>
</gene>
<dbReference type="EMBL" id="DSGT01000009">
    <property type="protein sequence ID" value="HEW53305.1"/>
    <property type="molecule type" value="Genomic_DNA"/>
</dbReference>
<accession>A0A7C2ZVH4</accession>
<dbReference type="SUPFAM" id="SSF54285">
    <property type="entry name" value="MoaD/ThiS"/>
    <property type="match status" value="1"/>
</dbReference>
<dbReference type="Pfam" id="PF02597">
    <property type="entry name" value="ThiS"/>
    <property type="match status" value="1"/>
</dbReference>
<dbReference type="InterPro" id="IPR016155">
    <property type="entry name" value="Mopterin_synth/thiamin_S_b"/>
</dbReference>
<dbReference type="InterPro" id="IPR012675">
    <property type="entry name" value="Beta-grasp_dom_sf"/>
</dbReference>
<dbReference type="InterPro" id="IPR003749">
    <property type="entry name" value="ThiS/MoaD-like"/>
</dbReference>
<organism evidence="1">
    <name type="scientific">Ignisphaera aggregans</name>
    <dbReference type="NCBI Taxonomy" id="334771"/>
    <lineage>
        <taxon>Archaea</taxon>
        <taxon>Thermoproteota</taxon>
        <taxon>Thermoprotei</taxon>
        <taxon>Desulfurococcales</taxon>
        <taxon>Desulfurococcaceae</taxon>
        <taxon>Ignisphaera</taxon>
    </lineage>
</organism>